<dbReference type="EMBL" id="VSRR010076811">
    <property type="protein sequence ID" value="MPC88150.1"/>
    <property type="molecule type" value="Genomic_DNA"/>
</dbReference>
<feature type="compositionally biased region" description="Acidic residues" evidence="1">
    <location>
        <begin position="40"/>
        <end position="64"/>
    </location>
</feature>
<feature type="region of interest" description="Disordered" evidence="1">
    <location>
        <begin position="1"/>
        <end position="64"/>
    </location>
</feature>
<organism evidence="2 3">
    <name type="scientific">Portunus trituberculatus</name>
    <name type="common">Swimming crab</name>
    <name type="synonym">Neptunus trituberculatus</name>
    <dbReference type="NCBI Taxonomy" id="210409"/>
    <lineage>
        <taxon>Eukaryota</taxon>
        <taxon>Metazoa</taxon>
        <taxon>Ecdysozoa</taxon>
        <taxon>Arthropoda</taxon>
        <taxon>Crustacea</taxon>
        <taxon>Multicrustacea</taxon>
        <taxon>Malacostraca</taxon>
        <taxon>Eumalacostraca</taxon>
        <taxon>Eucarida</taxon>
        <taxon>Decapoda</taxon>
        <taxon>Pleocyemata</taxon>
        <taxon>Brachyura</taxon>
        <taxon>Eubrachyura</taxon>
        <taxon>Portunoidea</taxon>
        <taxon>Portunidae</taxon>
        <taxon>Portuninae</taxon>
        <taxon>Portunus</taxon>
    </lineage>
</organism>
<dbReference type="AlphaFoldDB" id="A0A5B7ITW0"/>
<accession>A0A5B7ITW0</accession>
<feature type="compositionally biased region" description="Basic and acidic residues" evidence="1">
    <location>
        <begin position="9"/>
        <end position="39"/>
    </location>
</feature>
<gene>
    <name evidence="2" type="ORF">E2C01_083044</name>
</gene>
<protein>
    <submittedName>
        <fullName evidence="2">Uncharacterized protein</fullName>
    </submittedName>
</protein>
<evidence type="ECO:0000256" key="1">
    <source>
        <dbReference type="SAM" id="MobiDB-lite"/>
    </source>
</evidence>
<name>A0A5B7ITW0_PORTR</name>
<proteinExistence type="predicted"/>
<evidence type="ECO:0000313" key="3">
    <source>
        <dbReference type="Proteomes" id="UP000324222"/>
    </source>
</evidence>
<comment type="caution">
    <text evidence="2">The sequence shown here is derived from an EMBL/GenBank/DDBJ whole genome shotgun (WGS) entry which is preliminary data.</text>
</comment>
<dbReference type="Proteomes" id="UP000324222">
    <property type="component" value="Unassembled WGS sequence"/>
</dbReference>
<reference evidence="2 3" key="1">
    <citation type="submission" date="2019-05" db="EMBL/GenBank/DDBJ databases">
        <title>Another draft genome of Portunus trituberculatus and its Hox gene families provides insights of decapod evolution.</title>
        <authorList>
            <person name="Jeong J.-H."/>
            <person name="Song I."/>
            <person name="Kim S."/>
            <person name="Choi T."/>
            <person name="Kim D."/>
            <person name="Ryu S."/>
            <person name="Kim W."/>
        </authorList>
    </citation>
    <scope>NUCLEOTIDE SEQUENCE [LARGE SCALE GENOMIC DNA]</scope>
    <source>
        <tissue evidence="2">Muscle</tissue>
    </source>
</reference>
<evidence type="ECO:0000313" key="2">
    <source>
        <dbReference type="EMBL" id="MPC88150.1"/>
    </source>
</evidence>
<sequence>MNLLATLESETKEELTESRRRGSRHLEVEVNETKRAAWEEEKEEKEKEEEEEEEEKEEEVCMSD</sequence>
<keyword evidence="3" id="KW-1185">Reference proteome</keyword>